<feature type="region of interest" description="Disordered" evidence="2">
    <location>
        <begin position="462"/>
        <end position="555"/>
    </location>
</feature>
<feature type="domain" description="CCHC-type" evidence="3">
    <location>
        <begin position="636"/>
        <end position="651"/>
    </location>
</feature>
<feature type="compositionally biased region" description="Polar residues" evidence="2">
    <location>
        <begin position="198"/>
        <end position="219"/>
    </location>
</feature>
<reference evidence="4 5" key="1">
    <citation type="journal article" date="2012" name="Sci. Rep.">
        <title>Genomic perspectives on the evolution of fungal entomopathogenicity in Beauveria bassiana.</title>
        <authorList>
            <person name="Xiao G."/>
            <person name="Ying S.H."/>
            <person name="Zheng P."/>
            <person name="Wang Z.L."/>
            <person name="Zhang S."/>
            <person name="Xie X.Q."/>
            <person name="Shang Y."/>
            <person name="St Leger R.J."/>
            <person name="Zhao G.P."/>
            <person name="Wang C."/>
            <person name="Feng M.G."/>
        </authorList>
    </citation>
    <scope>NUCLEOTIDE SEQUENCE [LARGE SCALE GENOMIC DNA]</scope>
    <source>
        <strain evidence="4 5">ARSEF 2860</strain>
    </source>
</reference>
<dbReference type="GO" id="GO:0003676">
    <property type="term" value="F:nucleic acid binding"/>
    <property type="evidence" value="ECO:0007669"/>
    <property type="project" value="InterPro"/>
</dbReference>
<evidence type="ECO:0000256" key="2">
    <source>
        <dbReference type="SAM" id="MobiDB-lite"/>
    </source>
</evidence>
<feature type="region of interest" description="Disordered" evidence="2">
    <location>
        <begin position="14"/>
        <end position="46"/>
    </location>
</feature>
<dbReference type="InterPro" id="IPR036875">
    <property type="entry name" value="Znf_CCHC_sf"/>
</dbReference>
<keyword evidence="1" id="KW-0862">Zinc</keyword>
<feature type="compositionally biased region" description="Basic and acidic residues" evidence="2">
    <location>
        <begin position="139"/>
        <end position="150"/>
    </location>
</feature>
<sequence length="661" mass="71977">MAIQVNLDHQTFWAPRPQSRPQCVEGEPHFRPAVPQSKSSPLLSNDDRGILGVPKESLALSPRLASSRDDFIYISDDAASDMDDASHEPFDETLLSVQAIVQSLKDAGKIGSTVYGCDQTSQHKGEHEAARRSASSPSFEHEKTNDRPRLSVEVAVECPTGVSASTSRLRTSTTTSLFARSRTSSPSCESSLSDAASPQTRCTSMSANGEGAKTTSTSEMPRRVDSQLHSLSSISQPQPMPSPPDHDRTGVDITPEASPGPSQRLPSSTDDVIHVSDDTTSDRADALSHERCATSPPLVQTVVQSLEDTGNISTTTHDCDQTSKYQDKREVTPRPLLPTPGETQANQSAGLSSAELAGCSTVVSPSTSQNTASMPTPMPAISRAMSPSLGSQSRDIVSTQISPTSMSAAHEGTVETENEKCTETTTSENSVYEPKAFECTDGNAMTVKPLTSRMCSQLQNKRLREPSADHDTEKHEVEGSARASDDPEYCPPTCDELETDSDRHFSDKNQSPRKRHKSRSVSAKTKSRIQEINQRESAGLDQGLQLISPTSDDAHNMEKPIDAVFDEWTLQDVILRRTIMDGKATFQFQFDWDLCMKHGAETGRKGSMKQGQGKPIVKSNKRSCRKPRDETKGRQCRRCGRPGHNARTCQNSIELSNDGEE</sequence>
<dbReference type="InterPro" id="IPR001878">
    <property type="entry name" value="Znf_CCHC"/>
</dbReference>
<keyword evidence="1" id="KW-0479">Metal-binding</keyword>
<protein>
    <recommendedName>
        <fullName evidence="3">CCHC-type domain-containing protein</fullName>
    </recommendedName>
</protein>
<organism evidence="4 5">
    <name type="scientific">Beauveria bassiana (strain ARSEF 2860)</name>
    <name type="common">White muscardine disease fungus</name>
    <name type="synonym">Tritirachium shiotae</name>
    <dbReference type="NCBI Taxonomy" id="655819"/>
    <lineage>
        <taxon>Eukaryota</taxon>
        <taxon>Fungi</taxon>
        <taxon>Dikarya</taxon>
        <taxon>Ascomycota</taxon>
        <taxon>Pezizomycotina</taxon>
        <taxon>Sordariomycetes</taxon>
        <taxon>Hypocreomycetidae</taxon>
        <taxon>Hypocreales</taxon>
        <taxon>Cordycipitaceae</taxon>
        <taxon>Beauveria</taxon>
    </lineage>
</organism>
<evidence type="ECO:0000256" key="1">
    <source>
        <dbReference type="PROSITE-ProRule" id="PRU00047"/>
    </source>
</evidence>
<feature type="compositionally biased region" description="Basic and acidic residues" evidence="2">
    <location>
        <begin position="271"/>
        <end position="287"/>
    </location>
</feature>
<evidence type="ECO:0000313" key="4">
    <source>
        <dbReference type="EMBL" id="EJP69813.1"/>
    </source>
</evidence>
<feature type="region of interest" description="Disordered" evidence="2">
    <location>
        <begin position="118"/>
        <end position="287"/>
    </location>
</feature>
<dbReference type="GO" id="GO:0008270">
    <property type="term" value="F:zinc ion binding"/>
    <property type="evidence" value="ECO:0007669"/>
    <property type="project" value="UniProtKB-KW"/>
</dbReference>
<feature type="compositionally biased region" description="Polar residues" evidence="2">
    <location>
        <begin position="361"/>
        <end position="374"/>
    </location>
</feature>
<dbReference type="PROSITE" id="PS50158">
    <property type="entry name" value="ZF_CCHC"/>
    <property type="match status" value="1"/>
</dbReference>
<dbReference type="RefSeq" id="XP_008594001.1">
    <property type="nucleotide sequence ID" value="XM_008595779.1"/>
</dbReference>
<evidence type="ECO:0000313" key="5">
    <source>
        <dbReference type="Proteomes" id="UP000002762"/>
    </source>
</evidence>
<dbReference type="EMBL" id="JH725151">
    <property type="protein sequence ID" value="EJP69813.1"/>
    <property type="molecule type" value="Genomic_DNA"/>
</dbReference>
<feature type="compositionally biased region" description="Polar residues" evidence="2">
    <location>
        <begin position="388"/>
        <end position="407"/>
    </location>
</feature>
<dbReference type="SUPFAM" id="SSF57756">
    <property type="entry name" value="Retrovirus zinc finger-like domains"/>
    <property type="match status" value="1"/>
</dbReference>
<dbReference type="HOGENOM" id="CLU_020077_0_0_1"/>
<feature type="compositionally biased region" description="Basic and acidic residues" evidence="2">
    <location>
        <begin position="121"/>
        <end position="131"/>
    </location>
</feature>
<feature type="region of interest" description="Disordered" evidence="2">
    <location>
        <begin position="601"/>
        <end position="661"/>
    </location>
</feature>
<accession>J5JZR0</accession>
<feature type="compositionally biased region" description="Polar residues" evidence="2">
    <location>
        <begin position="520"/>
        <end position="536"/>
    </location>
</feature>
<dbReference type="GeneID" id="19883694"/>
<keyword evidence="5" id="KW-1185">Reference proteome</keyword>
<feature type="compositionally biased region" description="Polar residues" evidence="2">
    <location>
        <begin position="341"/>
        <end position="351"/>
    </location>
</feature>
<feature type="compositionally biased region" description="Basic and acidic residues" evidence="2">
    <location>
        <begin position="317"/>
        <end position="332"/>
    </location>
</feature>
<name>J5JZR0_BEAB2</name>
<keyword evidence="1" id="KW-0863">Zinc-finger</keyword>
<feature type="compositionally biased region" description="Basic and acidic residues" evidence="2">
    <location>
        <begin position="462"/>
        <end position="485"/>
    </location>
</feature>
<gene>
    <name evidence="4" type="ORF">BBA_00682</name>
</gene>
<feature type="region of interest" description="Disordered" evidence="2">
    <location>
        <begin position="310"/>
        <end position="429"/>
    </location>
</feature>
<evidence type="ECO:0000259" key="3">
    <source>
        <dbReference type="PROSITE" id="PS50158"/>
    </source>
</evidence>
<dbReference type="Proteomes" id="UP000002762">
    <property type="component" value="Unassembled WGS sequence"/>
</dbReference>
<proteinExistence type="predicted"/>
<feature type="compositionally biased region" description="Low complexity" evidence="2">
    <location>
        <begin position="163"/>
        <end position="197"/>
    </location>
</feature>
<dbReference type="AlphaFoldDB" id="J5JZR0"/>
<feature type="compositionally biased region" description="Polar residues" evidence="2">
    <location>
        <begin position="260"/>
        <end position="270"/>
    </location>
</feature>
<dbReference type="InParanoid" id="J5JZR0"/>